<organism evidence="1">
    <name type="scientific">viral metagenome</name>
    <dbReference type="NCBI Taxonomy" id="1070528"/>
    <lineage>
        <taxon>unclassified sequences</taxon>
        <taxon>metagenomes</taxon>
        <taxon>organismal metagenomes</taxon>
    </lineage>
</organism>
<dbReference type="AlphaFoldDB" id="A0A6C0KHB2"/>
<proteinExistence type="predicted"/>
<reference evidence="1" key="1">
    <citation type="journal article" date="2020" name="Nature">
        <title>Giant virus diversity and host interactions through global metagenomics.</title>
        <authorList>
            <person name="Schulz F."/>
            <person name="Roux S."/>
            <person name="Paez-Espino D."/>
            <person name="Jungbluth S."/>
            <person name="Walsh D.A."/>
            <person name="Denef V.J."/>
            <person name="McMahon K.D."/>
            <person name="Konstantinidis K.T."/>
            <person name="Eloe-Fadrosh E.A."/>
            <person name="Kyrpides N.C."/>
            <person name="Woyke T."/>
        </authorList>
    </citation>
    <scope>NUCLEOTIDE SEQUENCE</scope>
    <source>
        <strain evidence="1">GVMAG-S-3300012000-53</strain>
    </source>
</reference>
<evidence type="ECO:0000313" key="1">
    <source>
        <dbReference type="EMBL" id="QHU16546.1"/>
    </source>
</evidence>
<name>A0A6C0KHB2_9ZZZZ</name>
<evidence type="ECO:0008006" key="2">
    <source>
        <dbReference type="Google" id="ProtNLM"/>
    </source>
</evidence>
<sequence length="197" mass="22483">MDILYYSNFCKHSQKVLQTLAKTSVVDKISFICIDKRVRDPKNNQIYIQLENGGKVVLPPNIHSVPALLLVKKNYQVIYGGDEIVQQYQQHITSMTNKATAQQGEPMGYILNSNNNCNIVSEQFTFYNMSPDELSCKGTGGMRQMYNYVSAKDDTFVINTPPDTYRPNKLSNSITIDTLQKQRTEEMGQMNQQPRII</sequence>
<protein>
    <recommendedName>
        <fullName evidence="2">Glutaredoxin domain-containing protein</fullName>
    </recommendedName>
</protein>
<dbReference type="EMBL" id="MN740886">
    <property type="protein sequence ID" value="QHU16546.1"/>
    <property type="molecule type" value="Genomic_DNA"/>
</dbReference>
<accession>A0A6C0KHB2</accession>